<reference evidence="1 2" key="1">
    <citation type="submission" date="2017-09" db="EMBL/GenBank/DDBJ databases">
        <title>Complete genome sequence of Oxytococcus suis strain ZY16052.</title>
        <authorList>
            <person name="Li F."/>
        </authorList>
    </citation>
    <scope>NUCLEOTIDE SEQUENCE [LARGE SCALE GENOMIC DNA]</scope>
    <source>
        <strain evidence="1 2">ZY16052</strain>
    </source>
</reference>
<evidence type="ECO:0000313" key="1">
    <source>
        <dbReference type="EMBL" id="AXY24930.1"/>
    </source>
</evidence>
<sequence>MGKRKKTLSKDKIDFIKNNYNRFSSKELAEHLNVNASTIVKYLSQVLSKHELEERRIENTKKSLKKRTETYRFTSKDLDIISKYSGLVYGNELHKILSELGLRKMGRSKFEILLNETNFVSKKRNEDYRLFIDGNSNNFDLDNLILISKDVYNWLYHNDMLNLQGDPLLAAIKLAEYKTSFNKKRRDFNMQSRDIYGVPLEPREPKVIAMTWDNEPIYEGEYVYETPYGEYVKEEDLSRWINDTLGRPRELWREDSWQNL</sequence>
<keyword evidence="2" id="KW-1185">Reference proteome</keyword>
<gene>
    <name evidence="1" type="ORF">CL176_02200</name>
</gene>
<dbReference type="EMBL" id="CP023434">
    <property type="protein sequence ID" value="AXY24930.1"/>
    <property type="molecule type" value="Genomic_DNA"/>
</dbReference>
<proteinExistence type="predicted"/>
<dbReference type="RefSeq" id="WP_118989852.1">
    <property type="nucleotide sequence ID" value="NZ_CP023434.1"/>
</dbReference>
<protein>
    <submittedName>
        <fullName evidence="1">Uncharacterized protein</fullName>
    </submittedName>
</protein>
<dbReference type="Proteomes" id="UP000263232">
    <property type="component" value="Chromosome"/>
</dbReference>
<dbReference type="KEGG" id="abae:CL176_02200"/>
<organism evidence="1 2">
    <name type="scientific">Suicoccus acidiformans</name>
    <dbReference type="NCBI Taxonomy" id="2036206"/>
    <lineage>
        <taxon>Bacteria</taxon>
        <taxon>Bacillati</taxon>
        <taxon>Bacillota</taxon>
        <taxon>Bacilli</taxon>
        <taxon>Lactobacillales</taxon>
        <taxon>Aerococcaceae</taxon>
        <taxon>Suicoccus</taxon>
    </lineage>
</organism>
<dbReference type="AlphaFoldDB" id="A0A347WIM3"/>
<name>A0A347WIM3_9LACT</name>
<evidence type="ECO:0000313" key="2">
    <source>
        <dbReference type="Proteomes" id="UP000263232"/>
    </source>
</evidence>
<accession>A0A347WIM3</accession>